<dbReference type="EMBL" id="FOPY01000008">
    <property type="protein sequence ID" value="SFH72387.1"/>
    <property type="molecule type" value="Genomic_DNA"/>
</dbReference>
<evidence type="ECO:0000256" key="7">
    <source>
        <dbReference type="HAMAP-Rule" id="MF_01629"/>
    </source>
</evidence>
<dbReference type="PANTHER" id="PTHR10851">
    <property type="entry name" value="PYRIDOXINE-5-PHOSPHATE OXIDASE"/>
    <property type="match status" value="1"/>
</dbReference>
<evidence type="ECO:0000256" key="1">
    <source>
        <dbReference type="ARBA" id="ARBA00007301"/>
    </source>
</evidence>
<protein>
    <recommendedName>
        <fullName evidence="7">Pyridoxine/pyridoxamine 5'-phosphate oxidase</fullName>
        <ecNumber evidence="7">1.4.3.5</ecNumber>
    </recommendedName>
    <alternativeName>
        <fullName evidence="7">PNP/PMP oxidase</fullName>
        <shortName evidence="7">PNPOx</shortName>
    </alternativeName>
    <alternativeName>
        <fullName evidence="7">Pyridoxal 5'-phosphate synthase</fullName>
    </alternativeName>
</protein>
<feature type="binding site" evidence="7 9">
    <location>
        <position position="186"/>
    </location>
    <ligand>
        <name>FMN</name>
        <dbReference type="ChEBI" id="CHEBI:58210"/>
    </ligand>
</feature>
<feature type="binding site" evidence="7 8">
    <location>
        <begin position="192"/>
        <end position="194"/>
    </location>
    <ligand>
        <name>substrate</name>
    </ligand>
</feature>
<keyword evidence="6 7" id="KW-0664">Pyridoxine biosynthesis</keyword>
<dbReference type="STRING" id="442341.SAMN04487959_108146"/>
<dbReference type="Gene3D" id="2.30.110.10">
    <property type="entry name" value="Electron Transport, Fmn-binding Protein, Chain A"/>
    <property type="match status" value="1"/>
</dbReference>
<feature type="binding site" evidence="7 9">
    <location>
        <position position="84"/>
    </location>
    <ligand>
        <name>FMN</name>
        <dbReference type="ChEBI" id="CHEBI:58210"/>
    </ligand>
</feature>
<evidence type="ECO:0000313" key="12">
    <source>
        <dbReference type="EMBL" id="SFH72387.1"/>
    </source>
</evidence>
<dbReference type="InterPro" id="IPR019576">
    <property type="entry name" value="Pyridoxamine_oxidase_dimer_C"/>
</dbReference>
<dbReference type="NCBIfam" id="NF004231">
    <property type="entry name" value="PRK05679.1"/>
    <property type="match status" value="1"/>
</dbReference>
<feature type="binding site" evidence="7 9">
    <location>
        <begin position="62"/>
        <end position="67"/>
    </location>
    <ligand>
        <name>FMN</name>
        <dbReference type="ChEBI" id="CHEBI:58210"/>
    </ligand>
</feature>
<feature type="binding site" evidence="7 9">
    <location>
        <position position="106"/>
    </location>
    <ligand>
        <name>FMN</name>
        <dbReference type="ChEBI" id="CHEBI:58210"/>
    </ligand>
</feature>
<proteinExistence type="inferred from homology"/>
<evidence type="ECO:0000256" key="8">
    <source>
        <dbReference type="PIRSR" id="PIRSR000190-1"/>
    </source>
</evidence>
<dbReference type="GO" id="GO:0008615">
    <property type="term" value="P:pyridoxine biosynthetic process"/>
    <property type="evidence" value="ECO:0007669"/>
    <property type="project" value="UniProtKB-UniRule"/>
</dbReference>
<feature type="binding site" evidence="7 8">
    <location>
        <position position="124"/>
    </location>
    <ligand>
        <name>substrate</name>
    </ligand>
</feature>
<evidence type="ECO:0000259" key="10">
    <source>
        <dbReference type="Pfam" id="PF01243"/>
    </source>
</evidence>
<comment type="subunit">
    <text evidence="2 7">Homodimer.</text>
</comment>
<reference evidence="12 13" key="1">
    <citation type="submission" date="2016-10" db="EMBL/GenBank/DDBJ databases">
        <authorList>
            <person name="de Groot N.N."/>
        </authorList>
    </citation>
    <scope>NUCLEOTIDE SEQUENCE [LARGE SCALE GENOMIC DNA]</scope>
    <source>
        <strain evidence="12 13">CGMCC 1.6848</strain>
    </source>
</reference>
<feature type="domain" description="Pyridoxine 5'-phosphate oxidase dimerisation C-terminal" evidence="11">
    <location>
        <begin position="173"/>
        <end position="214"/>
    </location>
</feature>
<feature type="binding site" evidence="7 8">
    <location>
        <position position="128"/>
    </location>
    <ligand>
        <name>substrate</name>
    </ligand>
</feature>
<dbReference type="InterPro" id="IPR011576">
    <property type="entry name" value="Pyridox_Oxase_N"/>
</dbReference>
<feature type="binding site" evidence="7 9">
    <location>
        <position position="196"/>
    </location>
    <ligand>
        <name>FMN</name>
        <dbReference type="ChEBI" id="CHEBI:58210"/>
    </ligand>
</feature>
<dbReference type="Pfam" id="PF10590">
    <property type="entry name" value="PNP_phzG_C"/>
    <property type="match status" value="1"/>
</dbReference>
<dbReference type="EC" id="1.4.3.5" evidence="7"/>
<feature type="binding site" evidence="7 8">
    <location>
        <position position="67"/>
    </location>
    <ligand>
        <name>substrate</name>
    </ligand>
</feature>
<dbReference type="RefSeq" id="WP_092846817.1">
    <property type="nucleotide sequence ID" value="NZ_FOPY01000008.1"/>
</dbReference>
<feature type="binding site" evidence="7 8">
    <location>
        <position position="132"/>
    </location>
    <ligand>
        <name>substrate</name>
    </ligand>
</feature>
<evidence type="ECO:0000256" key="3">
    <source>
        <dbReference type="ARBA" id="ARBA00022630"/>
    </source>
</evidence>
<comment type="pathway">
    <text evidence="7">Cofactor metabolism; pyridoxal 5'-phosphate salvage; pyridoxal 5'-phosphate from pyridoxamine 5'-phosphate: step 1/1.</text>
</comment>
<dbReference type="Pfam" id="PF01243">
    <property type="entry name" value="PNPOx_N"/>
    <property type="match status" value="1"/>
</dbReference>
<dbReference type="SUPFAM" id="SSF50475">
    <property type="entry name" value="FMN-binding split barrel"/>
    <property type="match status" value="1"/>
</dbReference>
<keyword evidence="3 7" id="KW-0285">Flavoprotein</keyword>
<dbReference type="InterPro" id="IPR012349">
    <property type="entry name" value="Split_barrel_FMN-bd"/>
</dbReference>
<dbReference type="AlphaFoldDB" id="A0A1I3CD20"/>
<dbReference type="InterPro" id="IPR000659">
    <property type="entry name" value="Pyridox_Oxase"/>
</dbReference>
<evidence type="ECO:0000256" key="2">
    <source>
        <dbReference type="ARBA" id="ARBA00011738"/>
    </source>
</evidence>
<comment type="function">
    <text evidence="7">Catalyzes the oxidation of either pyridoxine 5'-phosphate (PNP) or pyridoxamine 5'-phosphate (PMP) into pyridoxal 5'-phosphate (PLP).</text>
</comment>
<feature type="domain" description="Pyridoxamine 5'-phosphate oxidase N-terminal" evidence="10">
    <location>
        <begin position="44"/>
        <end position="159"/>
    </location>
</feature>
<keyword evidence="5 7" id="KW-0560">Oxidoreductase</keyword>
<dbReference type="NCBIfam" id="TIGR00558">
    <property type="entry name" value="pdxH"/>
    <property type="match status" value="1"/>
</dbReference>
<name>A0A1I3CD20_9GAMM</name>
<evidence type="ECO:0000256" key="9">
    <source>
        <dbReference type="PIRSR" id="PIRSR000190-2"/>
    </source>
</evidence>
<comment type="cofactor">
    <cofactor evidence="7 9">
        <name>FMN</name>
        <dbReference type="ChEBI" id="CHEBI:58210"/>
    </cofactor>
    <text evidence="7 9">Binds 1 FMN per subunit.</text>
</comment>
<evidence type="ECO:0000259" key="11">
    <source>
        <dbReference type="Pfam" id="PF10590"/>
    </source>
</evidence>
<dbReference type="PANTHER" id="PTHR10851:SF0">
    <property type="entry name" value="PYRIDOXINE-5'-PHOSPHATE OXIDASE"/>
    <property type="match status" value="1"/>
</dbReference>
<dbReference type="UniPathway" id="UPA01068">
    <property type="reaction ID" value="UER00304"/>
</dbReference>
<gene>
    <name evidence="7" type="primary">pdxH</name>
    <name evidence="12" type="ORF">SAMN04487959_108146</name>
</gene>
<evidence type="ECO:0000256" key="5">
    <source>
        <dbReference type="ARBA" id="ARBA00023002"/>
    </source>
</evidence>
<feature type="binding site" evidence="7 9">
    <location>
        <begin position="77"/>
        <end position="78"/>
    </location>
    <ligand>
        <name>FMN</name>
        <dbReference type="ChEBI" id="CHEBI:58210"/>
    </ligand>
</feature>
<keyword evidence="13" id="KW-1185">Reference proteome</keyword>
<dbReference type="PIRSF" id="PIRSF000190">
    <property type="entry name" value="Pyd_amn-ph_oxd"/>
    <property type="match status" value="1"/>
</dbReference>
<dbReference type="GO" id="GO:0010181">
    <property type="term" value="F:FMN binding"/>
    <property type="evidence" value="ECO:0007669"/>
    <property type="project" value="UniProtKB-UniRule"/>
</dbReference>
<comment type="similarity">
    <text evidence="1 7">Belongs to the pyridoxamine 5'-phosphate oxidase family.</text>
</comment>
<comment type="catalytic activity">
    <reaction evidence="7">
        <text>pyridoxamine 5'-phosphate + O2 + H2O = pyridoxal 5'-phosphate + H2O2 + NH4(+)</text>
        <dbReference type="Rhea" id="RHEA:15817"/>
        <dbReference type="ChEBI" id="CHEBI:15377"/>
        <dbReference type="ChEBI" id="CHEBI:15379"/>
        <dbReference type="ChEBI" id="CHEBI:16240"/>
        <dbReference type="ChEBI" id="CHEBI:28938"/>
        <dbReference type="ChEBI" id="CHEBI:58451"/>
        <dbReference type="ChEBI" id="CHEBI:597326"/>
        <dbReference type="EC" id="1.4.3.5"/>
    </reaction>
</comment>
<dbReference type="HAMAP" id="MF_01629">
    <property type="entry name" value="PdxH"/>
    <property type="match status" value="1"/>
</dbReference>
<feature type="binding site" evidence="8">
    <location>
        <begin position="9"/>
        <end position="12"/>
    </location>
    <ligand>
        <name>substrate</name>
    </ligand>
</feature>
<dbReference type="FunFam" id="2.30.110.10:FF:000020">
    <property type="entry name" value="PNPO isoform 11"/>
    <property type="match status" value="1"/>
</dbReference>
<organism evidence="12 13">
    <name type="scientific">Modicisalibacter xianhensis</name>
    <dbReference type="NCBI Taxonomy" id="442341"/>
    <lineage>
        <taxon>Bacteria</taxon>
        <taxon>Pseudomonadati</taxon>
        <taxon>Pseudomonadota</taxon>
        <taxon>Gammaproteobacteria</taxon>
        <taxon>Oceanospirillales</taxon>
        <taxon>Halomonadaceae</taxon>
        <taxon>Modicisalibacter</taxon>
    </lineage>
</organism>
<evidence type="ECO:0000256" key="6">
    <source>
        <dbReference type="ARBA" id="ARBA00023096"/>
    </source>
</evidence>
<dbReference type="PROSITE" id="PS01064">
    <property type="entry name" value="PYRIDOX_OXIDASE"/>
    <property type="match status" value="1"/>
</dbReference>
<evidence type="ECO:0000256" key="4">
    <source>
        <dbReference type="ARBA" id="ARBA00022643"/>
    </source>
</evidence>
<keyword evidence="4 7" id="KW-0288">FMN</keyword>
<dbReference type="Proteomes" id="UP000199040">
    <property type="component" value="Unassembled WGS sequence"/>
</dbReference>
<dbReference type="GO" id="GO:0004733">
    <property type="term" value="F:pyridoxamine phosphate oxidase activity"/>
    <property type="evidence" value="ECO:0007669"/>
    <property type="project" value="UniProtKB-UniRule"/>
</dbReference>
<comment type="catalytic activity">
    <reaction evidence="7">
        <text>pyridoxine 5'-phosphate + O2 = pyridoxal 5'-phosphate + H2O2</text>
        <dbReference type="Rhea" id="RHEA:15149"/>
        <dbReference type="ChEBI" id="CHEBI:15379"/>
        <dbReference type="ChEBI" id="CHEBI:16240"/>
        <dbReference type="ChEBI" id="CHEBI:58589"/>
        <dbReference type="ChEBI" id="CHEBI:597326"/>
        <dbReference type="EC" id="1.4.3.5"/>
    </reaction>
</comment>
<feature type="binding site" evidence="7 9">
    <location>
        <begin position="141"/>
        <end position="142"/>
    </location>
    <ligand>
        <name>FMN</name>
        <dbReference type="ChEBI" id="CHEBI:58210"/>
    </ligand>
</feature>
<sequence>MIRDIADVRRNYTGNHLDTTTSPDTPLPLFQDWLALALENEPYDANAMTLATVDSQGLPHARIVLLKGIDDEGFVFYTNYQSHKGSELANVPHAALVFWWPTVQRQVRIEGKVTQVGREASDAYFFSRPRNSQLSAWISQQSVEIPDRTWLEERKHRFEQVYDGQPVKRPNHWGGYRIEPSVVEFWQGQEDRLHDRLRYSRHEGHGWMKVRLAP</sequence>
<dbReference type="InterPro" id="IPR019740">
    <property type="entry name" value="Pyridox_Oxase_CS"/>
</dbReference>
<accession>A0A1I3CD20</accession>
<comment type="pathway">
    <text evidence="7">Cofactor metabolism; pyridoxal 5'-phosphate salvage; pyridoxal 5'-phosphate from pyridoxine 5'-phosphate: step 1/1.</text>
</comment>
<evidence type="ECO:0000313" key="13">
    <source>
        <dbReference type="Proteomes" id="UP000199040"/>
    </source>
</evidence>
<comment type="caution">
    <text evidence="7">Lacks conserved residue(s) required for the propagation of feature annotation.</text>
</comment>